<reference evidence="1 3" key="1">
    <citation type="submission" date="2015-12" db="EMBL/GenBank/DDBJ databases">
        <title>Bacillus cereus Group isolate.</title>
        <authorList>
            <person name="Kovac J."/>
        </authorList>
    </citation>
    <scope>NUCLEOTIDE SEQUENCE [LARGE SCALE GENOMIC DNA]</scope>
    <source>
        <strain evidence="1 3">FSL K6-0073</strain>
    </source>
</reference>
<accession>A0A9X0SQ38</accession>
<organism evidence="1 3">
    <name type="scientific">Bacillus cereus</name>
    <dbReference type="NCBI Taxonomy" id="1396"/>
    <lineage>
        <taxon>Bacteria</taxon>
        <taxon>Bacillati</taxon>
        <taxon>Bacillota</taxon>
        <taxon>Bacilli</taxon>
        <taxon>Bacillales</taxon>
        <taxon>Bacillaceae</taxon>
        <taxon>Bacillus</taxon>
        <taxon>Bacillus cereus group</taxon>
    </lineage>
</organism>
<reference evidence="2 4" key="2">
    <citation type="submission" date="2017-09" db="EMBL/GenBank/DDBJ databases">
        <title>Large-scale bioinformatics analysis of Bacillus genomes uncovers conserved roles of natural products in bacterial physiology.</title>
        <authorList>
            <consortium name="Agbiome Team Llc"/>
            <person name="Bleich R.M."/>
            <person name="Kirk G.J."/>
            <person name="Santa Maria K.C."/>
            <person name="Allen S.E."/>
            <person name="Farag S."/>
            <person name="Shank E.A."/>
            <person name="Bowers A."/>
        </authorList>
    </citation>
    <scope>NUCLEOTIDE SEQUENCE [LARGE SCALE GENOMIC DNA]</scope>
    <source>
        <strain evidence="2 4">AFS020204</strain>
    </source>
</reference>
<proteinExistence type="predicted"/>
<evidence type="ECO:0000313" key="1">
    <source>
        <dbReference type="EMBL" id="KXY51201.1"/>
    </source>
</evidence>
<dbReference type="AlphaFoldDB" id="A0A9X0SQ38"/>
<comment type="caution">
    <text evidence="1">The sequence shown here is derived from an EMBL/GenBank/DDBJ whole genome shotgun (WGS) entry which is preliminary data.</text>
</comment>
<evidence type="ECO:0000313" key="3">
    <source>
        <dbReference type="Proteomes" id="UP000075476"/>
    </source>
</evidence>
<dbReference type="Proteomes" id="UP000220210">
    <property type="component" value="Unassembled WGS sequence"/>
</dbReference>
<dbReference type="Proteomes" id="UP000075476">
    <property type="component" value="Unassembled WGS sequence"/>
</dbReference>
<name>A0A9X0SQ38_BACCE</name>
<evidence type="ECO:0000313" key="2">
    <source>
        <dbReference type="EMBL" id="PFF46028.1"/>
    </source>
</evidence>
<protein>
    <submittedName>
        <fullName evidence="1">Uncharacterized protein</fullName>
    </submittedName>
</protein>
<gene>
    <name evidence="1" type="ORF">AT268_32420</name>
    <name evidence="2" type="ORF">CN357_21490</name>
</gene>
<dbReference type="EMBL" id="LOMO01000001">
    <property type="protein sequence ID" value="KXY51201.1"/>
    <property type="molecule type" value="Genomic_DNA"/>
</dbReference>
<dbReference type="RefSeq" id="WP_061662539.1">
    <property type="nucleotide sequence ID" value="NZ_LOMO01000001.1"/>
</dbReference>
<evidence type="ECO:0000313" key="4">
    <source>
        <dbReference type="Proteomes" id="UP000220210"/>
    </source>
</evidence>
<dbReference type="EMBL" id="NTSO01000015">
    <property type="protein sequence ID" value="PFF46028.1"/>
    <property type="molecule type" value="Genomic_DNA"/>
</dbReference>
<sequence>MIDKFFEKRKLEEVELIEPVLSNTMKFRFLEPQINKVLLEFFGFVSLEWSVLESREKRHPEYALHFIQECYIRLMPWFLKEERLEPFIVKYEDDFYVLLAQYMLFHYKNNNLDFLKEEHRFAFIDIVHKLKMHKGLKLAS</sequence>